<dbReference type="EMBL" id="JBHRSE010000052">
    <property type="protein sequence ID" value="MFC3023751.1"/>
    <property type="molecule type" value="Genomic_DNA"/>
</dbReference>
<dbReference type="InterPro" id="IPR013785">
    <property type="entry name" value="Aldolase_TIM"/>
</dbReference>
<keyword evidence="4" id="KW-0521">NADP</keyword>
<dbReference type="RefSeq" id="WP_123015850.1">
    <property type="nucleotide sequence ID" value="NZ_AP024911.1"/>
</dbReference>
<protein>
    <submittedName>
        <fullName evidence="7">NADH:flavin oxidoreductase/NADH oxidase</fullName>
    </submittedName>
</protein>
<sequence>MATLFSPLNVGSITLNNRIIIAPMCMYSAQQGVVQPWHHQHYGMLAQSGAGLLIVEASAISSEGRISYADSGIYNSKCEQAWRDVVDDVHRYSDIPMVMQIGHAGRKASTDLPWNGGAPIAPVQENGWQTIAPSALPYAEQDPLPRAMTEQDIEQLISQFVQAAQRAYQAGFAGVEIHAAHGYLLHQFLSPLSNQRTDIYGGSLDNRMRLTLAVYDAIKAALPADFVIGIRISASDWAEGGWDIEQSIALSKALDARGCDYMHVSSAGLTSQQRIDVGPNYQVGFAEDIKQHVDMPVIAVGLITEPQQAEDIVSGGQADAIALARGILYDPRWPWHAAAELGATVQAAPQYLRCQPHGLTSLLTQ</sequence>
<dbReference type="Pfam" id="PF00724">
    <property type="entry name" value="Oxidored_FMN"/>
    <property type="match status" value="1"/>
</dbReference>
<dbReference type="PANTHER" id="PTHR43303">
    <property type="entry name" value="NADPH DEHYDROGENASE C23G7.10C-RELATED"/>
    <property type="match status" value="1"/>
</dbReference>
<evidence type="ECO:0000256" key="1">
    <source>
        <dbReference type="ARBA" id="ARBA00001917"/>
    </source>
</evidence>
<evidence type="ECO:0000256" key="4">
    <source>
        <dbReference type="ARBA" id="ARBA00022857"/>
    </source>
</evidence>
<dbReference type="Gene3D" id="3.20.20.70">
    <property type="entry name" value="Aldolase class I"/>
    <property type="match status" value="1"/>
</dbReference>
<evidence type="ECO:0000313" key="8">
    <source>
        <dbReference type="Proteomes" id="UP001595384"/>
    </source>
</evidence>
<comment type="cofactor">
    <cofactor evidence="1">
        <name>FMN</name>
        <dbReference type="ChEBI" id="CHEBI:58210"/>
    </cofactor>
</comment>
<dbReference type="PANTHER" id="PTHR43303:SF4">
    <property type="entry name" value="NADPH DEHYDROGENASE C23G7.10C-RELATED"/>
    <property type="match status" value="1"/>
</dbReference>
<comment type="caution">
    <text evidence="7">The sequence shown here is derived from an EMBL/GenBank/DDBJ whole genome shotgun (WGS) entry which is preliminary data.</text>
</comment>
<organism evidence="7 8">
    <name type="scientific">Vibrio zhugei</name>
    <dbReference type="NCBI Taxonomy" id="2479546"/>
    <lineage>
        <taxon>Bacteria</taxon>
        <taxon>Pseudomonadati</taxon>
        <taxon>Pseudomonadota</taxon>
        <taxon>Gammaproteobacteria</taxon>
        <taxon>Vibrionales</taxon>
        <taxon>Vibrionaceae</taxon>
        <taxon>Vibrio</taxon>
    </lineage>
</organism>
<dbReference type="InterPro" id="IPR001155">
    <property type="entry name" value="OxRdtase_FMN_N"/>
</dbReference>
<keyword evidence="3" id="KW-0288">FMN</keyword>
<evidence type="ECO:0000256" key="5">
    <source>
        <dbReference type="ARBA" id="ARBA00023002"/>
    </source>
</evidence>
<dbReference type="CDD" id="cd02932">
    <property type="entry name" value="OYE_YqiM_FMN"/>
    <property type="match status" value="1"/>
</dbReference>
<dbReference type="SUPFAM" id="SSF51395">
    <property type="entry name" value="FMN-linked oxidoreductases"/>
    <property type="match status" value="1"/>
</dbReference>
<name>A0ABV7CAA2_9VIBR</name>
<keyword evidence="2" id="KW-0285">Flavoprotein</keyword>
<reference evidence="8" key="1">
    <citation type="journal article" date="2019" name="Int. J. Syst. Evol. Microbiol.">
        <title>The Global Catalogue of Microorganisms (GCM) 10K type strain sequencing project: providing services to taxonomists for standard genome sequencing and annotation.</title>
        <authorList>
            <consortium name="The Broad Institute Genomics Platform"/>
            <consortium name="The Broad Institute Genome Sequencing Center for Infectious Disease"/>
            <person name="Wu L."/>
            <person name="Ma J."/>
        </authorList>
    </citation>
    <scope>NUCLEOTIDE SEQUENCE [LARGE SCALE GENOMIC DNA]</scope>
    <source>
        <strain evidence="8">KCTC 62784</strain>
    </source>
</reference>
<feature type="domain" description="NADH:flavin oxidoreductase/NADH oxidase N-terminal" evidence="6">
    <location>
        <begin position="4"/>
        <end position="339"/>
    </location>
</feature>
<evidence type="ECO:0000313" key="7">
    <source>
        <dbReference type="EMBL" id="MFC3023751.1"/>
    </source>
</evidence>
<proteinExistence type="predicted"/>
<evidence type="ECO:0000256" key="3">
    <source>
        <dbReference type="ARBA" id="ARBA00022643"/>
    </source>
</evidence>
<evidence type="ECO:0000259" key="6">
    <source>
        <dbReference type="Pfam" id="PF00724"/>
    </source>
</evidence>
<accession>A0ABV7CAA2</accession>
<gene>
    <name evidence="7" type="ORF">ACFODT_07930</name>
</gene>
<keyword evidence="8" id="KW-1185">Reference proteome</keyword>
<dbReference type="Proteomes" id="UP001595384">
    <property type="component" value="Unassembled WGS sequence"/>
</dbReference>
<evidence type="ECO:0000256" key="2">
    <source>
        <dbReference type="ARBA" id="ARBA00022630"/>
    </source>
</evidence>
<keyword evidence="5" id="KW-0560">Oxidoreductase</keyword>
<dbReference type="InterPro" id="IPR044152">
    <property type="entry name" value="YqjM-like"/>
</dbReference>